<accession>A0ABU1X582</accession>
<protein>
    <submittedName>
        <fullName evidence="2">Alkylhydroperoxidase/carboxymuconolactone decarboxylase family protein YurZ</fullName>
    </submittedName>
</protein>
<dbReference type="Gene3D" id="1.20.1290.10">
    <property type="entry name" value="AhpD-like"/>
    <property type="match status" value="2"/>
</dbReference>
<dbReference type="SUPFAM" id="SSF69118">
    <property type="entry name" value="AhpD-like"/>
    <property type="match status" value="1"/>
</dbReference>
<evidence type="ECO:0000259" key="1">
    <source>
        <dbReference type="Pfam" id="PF02627"/>
    </source>
</evidence>
<dbReference type="Proteomes" id="UP001267638">
    <property type="component" value="Unassembled WGS sequence"/>
</dbReference>
<dbReference type="EMBL" id="JAVDWV010000019">
    <property type="protein sequence ID" value="MDR7156739.1"/>
    <property type="molecule type" value="Genomic_DNA"/>
</dbReference>
<name>A0ABU1X582_SPHXE</name>
<gene>
    <name evidence="2" type="ORF">J2W40_003584</name>
</gene>
<keyword evidence="3" id="KW-1185">Reference proteome</keyword>
<dbReference type="RefSeq" id="WP_310227270.1">
    <property type="nucleotide sequence ID" value="NZ_JAVDWV010000019.1"/>
</dbReference>
<dbReference type="PANTHER" id="PTHR33930:SF2">
    <property type="entry name" value="BLR3452 PROTEIN"/>
    <property type="match status" value="1"/>
</dbReference>
<evidence type="ECO:0000313" key="2">
    <source>
        <dbReference type="EMBL" id="MDR7156739.1"/>
    </source>
</evidence>
<feature type="domain" description="Carboxymuconolactone decarboxylase-like" evidence="1">
    <location>
        <begin position="145"/>
        <end position="220"/>
    </location>
</feature>
<sequence length="235" mass="24640">MTKSPLMDVALLRGHAPYTLAGYEKFRAVVESDGAVPARLKALFAAVAAIDRRHLALARRELERGVALGLTLKEATAGLIVLTSLRGEAAALDFAQVVADCYNDMDVPVPQPLPTALEGEAEANFRAYWAGEIPSPLGVLMRLVPEGADAYYLMRRGSIDANPLSAKYGELLLLAILAAGYSPMAATHVRGARNAGASDQEIAEAVLCAVPSAGIAAWMAVGGMLAPPEEGGMAR</sequence>
<proteinExistence type="predicted"/>
<dbReference type="InterPro" id="IPR029032">
    <property type="entry name" value="AhpD-like"/>
</dbReference>
<dbReference type="Pfam" id="PF02627">
    <property type="entry name" value="CMD"/>
    <property type="match status" value="1"/>
</dbReference>
<dbReference type="PANTHER" id="PTHR33930">
    <property type="entry name" value="ALKYL HYDROPEROXIDE REDUCTASE AHPD"/>
    <property type="match status" value="1"/>
</dbReference>
<comment type="caution">
    <text evidence="2">The sequence shown here is derived from an EMBL/GenBank/DDBJ whole genome shotgun (WGS) entry which is preliminary data.</text>
</comment>
<evidence type="ECO:0000313" key="3">
    <source>
        <dbReference type="Proteomes" id="UP001267638"/>
    </source>
</evidence>
<reference evidence="2 3" key="1">
    <citation type="submission" date="2023-07" db="EMBL/GenBank/DDBJ databases">
        <title>Sorghum-associated microbial communities from plants grown in Nebraska, USA.</title>
        <authorList>
            <person name="Schachtman D."/>
        </authorList>
    </citation>
    <scope>NUCLEOTIDE SEQUENCE [LARGE SCALE GENOMIC DNA]</scope>
    <source>
        <strain evidence="2 3">4256</strain>
    </source>
</reference>
<dbReference type="InterPro" id="IPR003779">
    <property type="entry name" value="CMD-like"/>
</dbReference>
<organism evidence="2 3">
    <name type="scientific">Sphingobium xenophagum</name>
    <dbReference type="NCBI Taxonomy" id="121428"/>
    <lineage>
        <taxon>Bacteria</taxon>
        <taxon>Pseudomonadati</taxon>
        <taxon>Pseudomonadota</taxon>
        <taxon>Alphaproteobacteria</taxon>
        <taxon>Sphingomonadales</taxon>
        <taxon>Sphingomonadaceae</taxon>
        <taxon>Sphingobium</taxon>
    </lineage>
</organism>